<keyword evidence="3 9" id="KW-0997">Cell inner membrane</keyword>
<reference evidence="12 13" key="1">
    <citation type="submission" date="2020-07" db="EMBL/GenBank/DDBJ databases">
        <title>Genomic diversity of species in the Neisseriaceae family.</title>
        <authorList>
            <person name="Vincent A.T."/>
            <person name="Bernet E."/>
            <person name="Veyrier F.J."/>
        </authorList>
    </citation>
    <scope>NUCLEOTIDE SEQUENCE [LARGE SCALE GENOMIC DNA]</scope>
    <source>
        <strain evidence="12 13">DSM 22244</strain>
    </source>
</reference>
<dbReference type="GO" id="GO:0005886">
    <property type="term" value="C:plasma membrane"/>
    <property type="evidence" value="ECO:0007669"/>
    <property type="project" value="UniProtKB-SubCell"/>
</dbReference>
<evidence type="ECO:0000256" key="5">
    <source>
        <dbReference type="ARBA" id="ARBA00022692"/>
    </source>
</evidence>
<evidence type="ECO:0000256" key="3">
    <source>
        <dbReference type="ARBA" id="ARBA00022519"/>
    </source>
</evidence>
<dbReference type="Pfam" id="PF03799">
    <property type="entry name" value="FtsQ_DivIB_C"/>
    <property type="match status" value="1"/>
</dbReference>
<dbReference type="Pfam" id="PF08478">
    <property type="entry name" value="POTRA_1"/>
    <property type="match status" value="1"/>
</dbReference>
<evidence type="ECO:0000313" key="12">
    <source>
        <dbReference type="EMBL" id="QMT40185.1"/>
    </source>
</evidence>
<dbReference type="PANTHER" id="PTHR35851">
    <property type="entry name" value="CELL DIVISION PROTEIN FTSQ"/>
    <property type="match status" value="1"/>
</dbReference>
<evidence type="ECO:0000256" key="4">
    <source>
        <dbReference type="ARBA" id="ARBA00022618"/>
    </source>
</evidence>
<dbReference type="RefSeq" id="WP_182121914.1">
    <property type="nucleotide sequence ID" value="NZ_CP059567.1"/>
</dbReference>
<accession>A0A7D7N310</accession>
<evidence type="ECO:0000256" key="6">
    <source>
        <dbReference type="ARBA" id="ARBA00022989"/>
    </source>
</evidence>
<keyword evidence="2 9" id="KW-1003">Cell membrane</keyword>
<dbReference type="EMBL" id="CP059567">
    <property type="protein sequence ID" value="QMT40185.1"/>
    <property type="molecule type" value="Genomic_DNA"/>
</dbReference>
<dbReference type="AlphaFoldDB" id="A0A7D7N310"/>
<dbReference type="InterPro" id="IPR005548">
    <property type="entry name" value="Cell_div_FtsQ/DivIB_C"/>
</dbReference>
<keyword evidence="7 9" id="KW-0472">Membrane</keyword>
<keyword evidence="5 9" id="KW-0812">Transmembrane</keyword>
<organism evidence="12 13">
    <name type="scientific">Neisseria shayeganii</name>
    <dbReference type="NCBI Taxonomy" id="607712"/>
    <lineage>
        <taxon>Bacteria</taxon>
        <taxon>Pseudomonadati</taxon>
        <taxon>Pseudomonadota</taxon>
        <taxon>Betaproteobacteria</taxon>
        <taxon>Neisseriales</taxon>
        <taxon>Neisseriaceae</taxon>
        <taxon>Neisseria</taxon>
    </lineage>
</organism>
<keyword evidence="8 9" id="KW-0131">Cell cycle</keyword>
<dbReference type="KEGG" id="nsg:H3L94_10105"/>
<sequence>MRLWDNAGALKRINNGLYVLVVLSLLAAAVVWMMNSPYFPIKSVKIDGQLQRLDAAQLQQTAQRHIRGNIFKADLHAAREAFEALPWVAEVEIRRMWPDTVQIQVSERQPVARWEGGGLVDSEGRAFDAPTDEPFPVFSGAAGARKIMVEEYDRFRAILEPTGLKIERLDYGQRAARTLTLDNGLVLRLGRLDAESRLRRFVQAWHEVLHSRADSVRYVDLRYKDGFAVRYRSGEETPAVPEQAASAANPHGDAEP</sequence>
<dbReference type="InterPro" id="IPR026579">
    <property type="entry name" value="FtsQ"/>
</dbReference>
<comment type="function">
    <text evidence="9">Essential cell division protein. May link together the upstream cell division proteins, which are predominantly cytoplasmic, with the downstream cell division proteins, which are predominantly periplasmic. May control correct divisome assembly.</text>
</comment>
<dbReference type="PANTHER" id="PTHR35851:SF1">
    <property type="entry name" value="CELL DIVISION PROTEIN FTSQ"/>
    <property type="match status" value="1"/>
</dbReference>
<evidence type="ECO:0000256" key="7">
    <source>
        <dbReference type="ARBA" id="ARBA00023136"/>
    </source>
</evidence>
<keyword evidence="4 9" id="KW-0132">Cell division</keyword>
<dbReference type="GO" id="GO:0032153">
    <property type="term" value="C:cell division site"/>
    <property type="evidence" value="ECO:0007669"/>
    <property type="project" value="UniProtKB-UniRule"/>
</dbReference>
<protein>
    <recommendedName>
        <fullName evidence="9">Cell division protein FtsQ</fullName>
    </recommendedName>
</protein>
<keyword evidence="6 9" id="KW-1133">Transmembrane helix</keyword>
<name>A0A7D7N310_9NEIS</name>
<evidence type="ECO:0000256" key="9">
    <source>
        <dbReference type="HAMAP-Rule" id="MF_00911"/>
    </source>
</evidence>
<dbReference type="HAMAP" id="MF_00911">
    <property type="entry name" value="FtsQ_subfam"/>
    <property type="match status" value="1"/>
</dbReference>
<comment type="subunit">
    <text evidence="9">Part of a complex composed of FtsB, FtsL and FtsQ.</text>
</comment>
<evidence type="ECO:0000256" key="10">
    <source>
        <dbReference type="SAM" id="MobiDB-lite"/>
    </source>
</evidence>
<evidence type="ECO:0000313" key="13">
    <source>
        <dbReference type="Proteomes" id="UP000514752"/>
    </source>
</evidence>
<evidence type="ECO:0000256" key="8">
    <source>
        <dbReference type="ARBA" id="ARBA00023306"/>
    </source>
</evidence>
<evidence type="ECO:0000259" key="11">
    <source>
        <dbReference type="PROSITE" id="PS51779"/>
    </source>
</evidence>
<dbReference type="Gene3D" id="3.10.20.310">
    <property type="entry name" value="membrane protein fhac"/>
    <property type="match status" value="1"/>
</dbReference>
<comment type="subcellular location">
    <subcellularLocation>
        <location evidence="9">Cell inner membrane</location>
        <topology evidence="9">Single-pass type II membrane protein</topology>
    </subcellularLocation>
    <subcellularLocation>
        <location evidence="1">Membrane</location>
    </subcellularLocation>
    <text evidence="9">Localizes to the division septum.</text>
</comment>
<evidence type="ECO:0000256" key="2">
    <source>
        <dbReference type="ARBA" id="ARBA00022475"/>
    </source>
</evidence>
<dbReference type="GO" id="GO:0043093">
    <property type="term" value="P:FtsZ-dependent cytokinesis"/>
    <property type="evidence" value="ECO:0007669"/>
    <property type="project" value="UniProtKB-UniRule"/>
</dbReference>
<dbReference type="InterPro" id="IPR013685">
    <property type="entry name" value="POTRA_FtsQ_type"/>
</dbReference>
<comment type="similarity">
    <text evidence="9">Belongs to the FtsQ/DivIB family. FtsQ subfamily.</text>
</comment>
<proteinExistence type="inferred from homology"/>
<dbReference type="InterPro" id="IPR045335">
    <property type="entry name" value="FtsQ_C_sf"/>
</dbReference>
<dbReference type="Gene3D" id="3.40.50.11690">
    <property type="entry name" value="Cell division protein FtsQ/DivIB"/>
    <property type="match status" value="1"/>
</dbReference>
<evidence type="ECO:0000256" key="1">
    <source>
        <dbReference type="ARBA" id="ARBA00004370"/>
    </source>
</evidence>
<gene>
    <name evidence="9" type="primary">ftsQ</name>
    <name evidence="12" type="ORF">H3L94_10105</name>
</gene>
<feature type="transmembrane region" description="Helical" evidence="9">
    <location>
        <begin position="16"/>
        <end position="34"/>
    </location>
</feature>
<dbReference type="GO" id="GO:0090529">
    <property type="term" value="P:cell septum assembly"/>
    <property type="evidence" value="ECO:0007669"/>
    <property type="project" value="InterPro"/>
</dbReference>
<dbReference type="InterPro" id="IPR034746">
    <property type="entry name" value="POTRA"/>
</dbReference>
<feature type="region of interest" description="Disordered" evidence="10">
    <location>
        <begin position="234"/>
        <end position="256"/>
    </location>
</feature>
<dbReference type="PROSITE" id="PS51779">
    <property type="entry name" value="POTRA"/>
    <property type="match status" value="1"/>
</dbReference>
<dbReference type="Proteomes" id="UP000514752">
    <property type="component" value="Chromosome"/>
</dbReference>
<feature type="domain" description="POTRA" evidence="11">
    <location>
        <begin position="39"/>
        <end position="108"/>
    </location>
</feature>